<evidence type="ECO:0000256" key="5">
    <source>
        <dbReference type="ARBA" id="ARBA00013078"/>
    </source>
</evidence>
<dbReference type="Proteomes" id="UP000256478">
    <property type="component" value="Unassembled WGS sequence"/>
</dbReference>
<dbReference type="GO" id="GO:0006281">
    <property type="term" value="P:DNA repair"/>
    <property type="evidence" value="ECO:0007669"/>
    <property type="project" value="TreeGrafter"/>
</dbReference>
<comment type="pathway">
    <text evidence="3">Organic acid metabolism; glycolate biosynthesis; glycolate from 2-phosphoglycolate: step 1/1.</text>
</comment>
<dbReference type="InterPro" id="IPR023198">
    <property type="entry name" value="PGP-like_dom2"/>
</dbReference>
<dbReference type="EMBL" id="QUOU01000001">
    <property type="protein sequence ID" value="REL26594.1"/>
    <property type="molecule type" value="Genomic_DNA"/>
</dbReference>
<dbReference type="PANTHER" id="PTHR43434">
    <property type="entry name" value="PHOSPHOGLYCOLATE PHOSPHATASE"/>
    <property type="match status" value="1"/>
</dbReference>
<keyword evidence="7 10" id="KW-0378">Hydrolase</keyword>
<dbReference type="GO" id="GO:0046872">
    <property type="term" value="F:metal ion binding"/>
    <property type="evidence" value="ECO:0007669"/>
    <property type="project" value="UniProtKB-KW"/>
</dbReference>
<dbReference type="Pfam" id="PF13419">
    <property type="entry name" value="HAD_2"/>
    <property type="match status" value="1"/>
</dbReference>
<dbReference type="EC" id="3.1.3.18" evidence="5"/>
<dbReference type="GO" id="GO:0005975">
    <property type="term" value="P:carbohydrate metabolic process"/>
    <property type="evidence" value="ECO:0007669"/>
    <property type="project" value="InterPro"/>
</dbReference>
<dbReference type="InterPro" id="IPR036412">
    <property type="entry name" value="HAD-like_sf"/>
</dbReference>
<dbReference type="InterPro" id="IPR006439">
    <property type="entry name" value="HAD-SF_hydro_IA"/>
</dbReference>
<protein>
    <recommendedName>
        <fullName evidence="5">phosphoglycolate phosphatase</fullName>
        <ecNumber evidence="5">3.1.3.18</ecNumber>
    </recommendedName>
</protein>
<evidence type="ECO:0000256" key="9">
    <source>
        <dbReference type="ARBA" id="ARBA00023277"/>
    </source>
</evidence>
<evidence type="ECO:0000256" key="6">
    <source>
        <dbReference type="ARBA" id="ARBA00022723"/>
    </source>
</evidence>
<evidence type="ECO:0000256" key="8">
    <source>
        <dbReference type="ARBA" id="ARBA00022842"/>
    </source>
</evidence>
<comment type="cofactor">
    <cofactor evidence="2">
        <name>Mg(2+)</name>
        <dbReference type="ChEBI" id="CHEBI:18420"/>
    </cofactor>
</comment>
<dbReference type="Gene3D" id="3.40.50.1000">
    <property type="entry name" value="HAD superfamily/HAD-like"/>
    <property type="match status" value="1"/>
</dbReference>
<accession>A0A3E0TPY7</accession>
<dbReference type="SUPFAM" id="SSF56784">
    <property type="entry name" value="HAD-like"/>
    <property type="match status" value="1"/>
</dbReference>
<dbReference type="NCBIfam" id="TIGR01509">
    <property type="entry name" value="HAD-SF-IA-v3"/>
    <property type="match status" value="1"/>
</dbReference>
<organism evidence="10 11">
    <name type="scientific">Thalassotalea euphylliae</name>
    <dbReference type="NCBI Taxonomy" id="1655234"/>
    <lineage>
        <taxon>Bacteria</taxon>
        <taxon>Pseudomonadati</taxon>
        <taxon>Pseudomonadota</taxon>
        <taxon>Gammaproteobacteria</taxon>
        <taxon>Alteromonadales</taxon>
        <taxon>Colwelliaceae</taxon>
        <taxon>Thalassotalea</taxon>
    </lineage>
</organism>
<keyword evidence="9" id="KW-0119">Carbohydrate metabolism</keyword>
<dbReference type="PANTHER" id="PTHR43434:SF23">
    <property type="entry name" value="PHOSPHOGLYCOLATE PHOSPHATASE"/>
    <property type="match status" value="1"/>
</dbReference>
<evidence type="ECO:0000313" key="11">
    <source>
        <dbReference type="Proteomes" id="UP000256478"/>
    </source>
</evidence>
<evidence type="ECO:0000313" key="10">
    <source>
        <dbReference type="EMBL" id="REL26594.1"/>
    </source>
</evidence>
<dbReference type="Gene3D" id="1.10.150.240">
    <property type="entry name" value="Putative phosphatase, domain 2"/>
    <property type="match status" value="1"/>
</dbReference>
<dbReference type="InterPro" id="IPR041492">
    <property type="entry name" value="HAD_2"/>
</dbReference>
<dbReference type="SFLD" id="SFLDG01135">
    <property type="entry name" value="C1.5.6:_HAD__Beta-PGM__Phospha"/>
    <property type="match status" value="1"/>
</dbReference>
<sequence>MATLSAITDTPSTNKPLKYHGVLFDLDGTLLDTANDLGEALNAILANHNQPLVERARYRPVASDGAKGLLELGFGEQLALFDYEQLRAEFLDYYQHHIAVHTTLYPGIETLIEALDANQIPWGIVTNKPIGLTSLLLPHFPLLDSAGSVLGGDSLAQRKPHPAPLLKAAEEIGIAPEHCIYVGDAPRDIEASNAAGMYSIIANWGYIPAEANTQQWHAQMSCDHPGEMLALESLFTKQPKS</sequence>
<dbReference type="SFLD" id="SFLDG01129">
    <property type="entry name" value="C1.5:_HAD__Beta-PGM__Phosphata"/>
    <property type="match status" value="1"/>
</dbReference>
<dbReference type="NCBIfam" id="TIGR01549">
    <property type="entry name" value="HAD-SF-IA-v1"/>
    <property type="match status" value="1"/>
</dbReference>
<comment type="catalytic activity">
    <reaction evidence="1">
        <text>2-phosphoglycolate + H2O = glycolate + phosphate</text>
        <dbReference type="Rhea" id="RHEA:14369"/>
        <dbReference type="ChEBI" id="CHEBI:15377"/>
        <dbReference type="ChEBI" id="CHEBI:29805"/>
        <dbReference type="ChEBI" id="CHEBI:43474"/>
        <dbReference type="ChEBI" id="CHEBI:58033"/>
        <dbReference type="EC" id="3.1.3.18"/>
    </reaction>
</comment>
<dbReference type="GO" id="GO:0005829">
    <property type="term" value="C:cytosol"/>
    <property type="evidence" value="ECO:0007669"/>
    <property type="project" value="TreeGrafter"/>
</dbReference>
<gene>
    <name evidence="10" type="primary">gph</name>
    <name evidence="10" type="ORF">DXX93_08410</name>
</gene>
<proteinExistence type="inferred from homology"/>
<comment type="similarity">
    <text evidence="4">Belongs to the HAD-like hydrolase superfamily. CbbY/CbbZ/Gph/YieH family.</text>
</comment>
<evidence type="ECO:0000256" key="1">
    <source>
        <dbReference type="ARBA" id="ARBA00000830"/>
    </source>
</evidence>
<reference evidence="10 11" key="1">
    <citation type="submission" date="2018-08" db="EMBL/GenBank/DDBJ databases">
        <title>Thalassotalea euphylliae genome.</title>
        <authorList>
            <person name="Summers S."/>
            <person name="Rice S.A."/>
            <person name="Freckelton M.L."/>
            <person name="Nedved B.T."/>
            <person name="Hadfield M.G."/>
        </authorList>
    </citation>
    <scope>NUCLEOTIDE SEQUENCE [LARGE SCALE GENOMIC DNA]</scope>
    <source>
        <strain evidence="10 11">H1</strain>
    </source>
</reference>
<dbReference type="InterPro" id="IPR037512">
    <property type="entry name" value="PGPase_prok"/>
</dbReference>
<name>A0A3E0TPY7_9GAMM</name>
<evidence type="ECO:0000256" key="3">
    <source>
        <dbReference type="ARBA" id="ARBA00004818"/>
    </source>
</evidence>
<dbReference type="RefSeq" id="WP_116007711.1">
    <property type="nucleotide sequence ID" value="NZ_QUOU01000001.1"/>
</dbReference>
<evidence type="ECO:0000256" key="2">
    <source>
        <dbReference type="ARBA" id="ARBA00001946"/>
    </source>
</evidence>
<dbReference type="GO" id="GO:0008967">
    <property type="term" value="F:phosphoglycolate phosphatase activity"/>
    <property type="evidence" value="ECO:0007669"/>
    <property type="project" value="UniProtKB-EC"/>
</dbReference>
<dbReference type="InterPro" id="IPR050155">
    <property type="entry name" value="HAD-like_hydrolase_sf"/>
</dbReference>
<dbReference type="InterPro" id="IPR023214">
    <property type="entry name" value="HAD_sf"/>
</dbReference>
<dbReference type="SFLD" id="SFLDS00003">
    <property type="entry name" value="Haloacid_Dehalogenase"/>
    <property type="match status" value="1"/>
</dbReference>
<evidence type="ECO:0000256" key="7">
    <source>
        <dbReference type="ARBA" id="ARBA00022801"/>
    </source>
</evidence>
<evidence type="ECO:0000256" key="4">
    <source>
        <dbReference type="ARBA" id="ARBA00006171"/>
    </source>
</evidence>
<dbReference type="NCBIfam" id="TIGR01449">
    <property type="entry name" value="PGP_bact"/>
    <property type="match status" value="1"/>
</dbReference>
<dbReference type="OrthoDB" id="9776368at2"/>
<comment type="caution">
    <text evidence="10">The sequence shown here is derived from an EMBL/GenBank/DDBJ whole genome shotgun (WGS) entry which is preliminary data.</text>
</comment>
<dbReference type="AlphaFoldDB" id="A0A3E0TPY7"/>
<keyword evidence="8" id="KW-0460">Magnesium</keyword>
<keyword evidence="6" id="KW-0479">Metal-binding</keyword>